<accession>R6WTF1</accession>
<sequence>MKYTVTYSCGHTGTIQLYGKTKEHKHQLRKYEEFFVCPDCYDNDINSINSKNCIENEMLYSEFKRNYKDCKTKRHSYNDKTKTIVVYIPINNPDNKNESVK</sequence>
<reference evidence="1" key="1">
    <citation type="submission" date="2012-11" db="EMBL/GenBank/DDBJ databases">
        <title>Dependencies among metagenomic species, viruses, plasmids and units of genetic variation.</title>
        <authorList>
            <person name="Nielsen H.B."/>
            <person name="Almeida M."/>
            <person name="Juncker A.S."/>
            <person name="Rasmussen S."/>
            <person name="Li J."/>
            <person name="Sunagawa S."/>
            <person name="Plichta D."/>
            <person name="Gautier L."/>
            <person name="Le Chatelier E."/>
            <person name="Peletier E."/>
            <person name="Bonde I."/>
            <person name="Nielsen T."/>
            <person name="Manichanh C."/>
            <person name="Arumugam M."/>
            <person name="Batto J."/>
            <person name="Santos M.B.Q.D."/>
            <person name="Blom N."/>
            <person name="Borruel N."/>
            <person name="Burgdorf K.S."/>
            <person name="Boumezbeur F."/>
            <person name="Casellas F."/>
            <person name="Dore J."/>
            <person name="Guarner F."/>
            <person name="Hansen T."/>
            <person name="Hildebrand F."/>
            <person name="Kaas R.S."/>
            <person name="Kennedy S."/>
            <person name="Kristiansen K."/>
            <person name="Kultima J.R."/>
            <person name="Leonard P."/>
            <person name="Levenez F."/>
            <person name="Lund O."/>
            <person name="Moumen B."/>
            <person name="Le Paslier D."/>
            <person name="Pons N."/>
            <person name="Pedersen O."/>
            <person name="Prifti E."/>
            <person name="Qin J."/>
            <person name="Raes J."/>
            <person name="Tap J."/>
            <person name="Tims S."/>
            <person name="Ussery D.W."/>
            <person name="Yamada T."/>
            <person name="MetaHit consortium"/>
            <person name="Renault P."/>
            <person name="Sicheritz-Ponten T."/>
            <person name="Bork P."/>
            <person name="Wang J."/>
            <person name="Brunak S."/>
            <person name="Ehrlich S.D."/>
        </authorList>
    </citation>
    <scope>NUCLEOTIDE SEQUENCE [LARGE SCALE GENOMIC DNA]</scope>
</reference>
<dbReference type="RefSeq" id="WP_021720921.1">
    <property type="nucleotide sequence ID" value="NZ_FR892819.1"/>
</dbReference>
<dbReference type="AlphaFoldDB" id="R6WTF1"/>
<dbReference type="HOGENOM" id="CLU_2288909_0_0_9"/>
<dbReference type="Proteomes" id="UP000014937">
    <property type="component" value="Unassembled WGS sequence"/>
</dbReference>
<gene>
    <name evidence="1" type="ORF">BN587_01888</name>
</gene>
<dbReference type="EMBL" id="CBGL010000028">
    <property type="protein sequence ID" value="CDD10234.1"/>
    <property type="molecule type" value="Genomic_DNA"/>
</dbReference>
<evidence type="ECO:0000313" key="1">
    <source>
        <dbReference type="EMBL" id="CDD10234.1"/>
    </source>
</evidence>
<protein>
    <submittedName>
        <fullName evidence="1">Uncharacterized protein</fullName>
    </submittedName>
</protein>
<name>R6WTF1_9FIRM</name>
<proteinExistence type="predicted"/>
<comment type="caution">
    <text evidence="1">The sequence shown here is derived from an EMBL/GenBank/DDBJ whole genome shotgun (WGS) entry which is preliminary data.</text>
</comment>
<organism evidence="1">
    <name type="scientific">Phascolarctobacterium succinatutens CAG:287</name>
    <dbReference type="NCBI Taxonomy" id="1263101"/>
    <lineage>
        <taxon>Bacteria</taxon>
        <taxon>Bacillati</taxon>
        <taxon>Bacillota</taxon>
        <taxon>Negativicutes</taxon>
        <taxon>Acidaminococcales</taxon>
        <taxon>Acidaminococcaceae</taxon>
        <taxon>Phascolarctobacterium</taxon>
    </lineage>
</organism>